<feature type="transmembrane region" description="Helical" evidence="2">
    <location>
        <begin position="7"/>
        <end position="26"/>
    </location>
</feature>
<protein>
    <submittedName>
        <fullName evidence="3">Uncharacterized protein</fullName>
    </submittedName>
</protein>
<keyword evidence="2" id="KW-0812">Transmembrane</keyword>
<dbReference type="EMBL" id="CP028901">
    <property type="protein sequence ID" value="AWB33622.1"/>
    <property type="molecule type" value="Genomic_DNA"/>
</dbReference>
<keyword evidence="2" id="KW-0472">Membrane</keyword>
<dbReference type="RefSeq" id="WP_108621051.1">
    <property type="nucleotide sequence ID" value="NZ_CP028901.1"/>
</dbReference>
<accession>A0A2R4XIH0</accession>
<evidence type="ECO:0000313" key="4">
    <source>
        <dbReference type="Proteomes" id="UP000244571"/>
    </source>
</evidence>
<evidence type="ECO:0000256" key="2">
    <source>
        <dbReference type="SAM" id="Phobius"/>
    </source>
</evidence>
<evidence type="ECO:0000313" key="3">
    <source>
        <dbReference type="EMBL" id="AWB33622.1"/>
    </source>
</evidence>
<sequence length="94" mass="10111">MGLIIAGLRSYFGALAGFFVSGVALAHDGHGNTPWHAVLHMLEDSGAILLLALVLMVALLVLRARRQRGTTTTMVQTKTIRSNQARTGDSHDSR</sequence>
<feature type="region of interest" description="Disordered" evidence="1">
    <location>
        <begin position="70"/>
        <end position="94"/>
    </location>
</feature>
<name>A0A2R4XIH0_9BURK</name>
<keyword evidence="2" id="KW-1133">Transmembrane helix</keyword>
<organism evidence="3 4">
    <name type="scientific">Orrella marina</name>
    <dbReference type="NCBI Taxonomy" id="2163011"/>
    <lineage>
        <taxon>Bacteria</taxon>
        <taxon>Pseudomonadati</taxon>
        <taxon>Pseudomonadota</taxon>
        <taxon>Betaproteobacteria</taxon>
        <taxon>Burkholderiales</taxon>
        <taxon>Alcaligenaceae</taxon>
        <taxon>Orrella</taxon>
    </lineage>
</organism>
<gene>
    <name evidence="3" type="ORF">DBV39_07765</name>
</gene>
<reference evidence="3 4" key="1">
    <citation type="submission" date="2018-04" db="EMBL/GenBank/DDBJ databases">
        <title>Bordetella sp. HZ20 isolated from seawater.</title>
        <authorList>
            <person name="Sun C."/>
        </authorList>
    </citation>
    <scope>NUCLEOTIDE SEQUENCE [LARGE SCALE GENOMIC DNA]</scope>
    <source>
        <strain evidence="3 4">HZ20</strain>
    </source>
</reference>
<dbReference type="KEGG" id="boz:DBV39_07765"/>
<evidence type="ECO:0000256" key="1">
    <source>
        <dbReference type="SAM" id="MobiDB-lite"/>
    </source>
</evidence>
<dbReference type="Proteomes" id="UP000244571">
    <property type="component" value="Chromosome"/>
</dbReference>
<feature type="compositionally biased region" description="Polar residues" evidence="1">
    <location>
        <begin position="70"/>
        <end position="87"/>
    </location>
</feature>
<feature type="transmembrane region" description="Helical" evidence="2">
    <location>
        <begin position="46"/>
        <end position="64"/>
    </location>
</feature>
<proteinExistence type="predicted"/>
<dbReference type="AlphaFoldDB" id="A0A2R4XIH0"/>
<keyword evidence="4" id="KW-1185">Reference proteome</keyword>